<protein>
    <recommendedName>
        <fullName evidence="7">Rhodopsin domain-containing protein</fullName>
    </recommendedName>
</protein>
<feature type="domain" description="Rhodopsin" evidence="7">
    <location>
        <begin position="35"/>
        <end position="277"/>
    </location>
</feature>
<feature type="transmembrane region" description="Helical" evidence="6">
    <location>
        <begin position="247"/>
        <end position="271"/>
    </location>
</feature>
<feature type="transmembrane region" description="Helical" evidence="6">
    <location>
        <begin position="51"/>
        <end position="70"/>
    </location>
</feature>
<evidence type="ECO:0000313" key="8">
    <source>
        <dbReference type="EMBL" id="OJJ75777.1"/>
    </source>
</evidence>
<dbReference type="AlphaFoldDB" id="A0A1L9UVS7"/>
<comment type="subcellular location">
    <subcellularLocation>
        <location evidence="1">Membrane</location>
        <topology evidence="1">Multi-pass membrane protein</topology>
    </subcellularLocation>
</comment>
<gene>
    <name evidence="8" type="ORF">ASPBRDRAFT_38076</name>
</gene>
<reference evidence="9" key="1">
    <citation type="journal article" date="2017" name="Genome Biol.">
        <title>Comparative genomics reveals high biological diversity and specific adaptations in the industrially and medically important fungal genus Aspergillus.</title>
        <authorList>
            <person name="de Vries R.P."/>
            <person name="Riley R."/>
            <person name="Wiebenga A."/>
            <person name="Aguilar-Osorio G."/>
            <person name="Amillis S."/>
            <person name="Uchima C.A."/>
            <person name="Anderluh G."/>
            <person name="Asadollahi M."/>
            <person name="Askin M."/>
            <person name="Barry K."/>
            <person name="Battaglia E."/>
            <person name="Bayram O."/>
            <person name="Benocci T."/>
            <person name="Braus-Stromeyer S.A."/>
            <person name="Caldana C."/>
            <person name="Canovas D."/>
            <person name="Cerqueira G.C."/>
            <person name="Chen F."/>
            <person name="Chen W."/>
            <person name="Choi C."/>
            <person name="Clum A."/>
            <person name="Dos Santos R.A."/>
            <person name="Damasio A.R."/>
            <person name="Diallinas G."/>
            <person name="Emri T."/>
            <person name="Fekete E."/>
            <person name="Flipphi M."/>
            <person name="Freyberg S."/>
            <person name="Gallo A."/>
            <person name="Gournas C."/>
            <person name="Habgood R."/>
            <person name="Hainaut M."/>
            <person name="Harispe M.L."/>
            <person name="Henrissat B."/>
            <person name="Hilden K.S."/>
            <person name="Hope R."/>
            <person name="Hossain A."/>
            <person name="Karabika E."/>
            <person name="Karaffa L."/>
            <person name="Karanyi Z."/>
            <person name="Krasevec N."/>
            <person name="Kuo A."/>
            <person name="Kusch H."/>
            <person name="LaButti K."/>
            <person name="Lagendijk E.L."/>
            <person name="Lapidus A."/>
            <person name="Levasseur A."/>
            <person name="Lindquist E."/>
            <person name="Lipzen A."/>
            <person name="Logrieco A.F."/>
            <person name="MacCabe A."/>
            <person name="Maekelae M.R."/>
            <person name="Malavazi I."/>
            <person name="Melin P."/>
            <person name="Meyer V."/>
            <person name="Mielnichuk N."/>
            <person name="Miskei M."/>
            <person name="Molnar A.P."/>
            <person name="Mule G."/>
            <person name="Ngan C.Y."/>
            <person name="Orejas M."/>
            <person name="Orosz E."/>
            <person name="Ouedraogo J.P."/>
            <person name="Overkamp K.M."/>
            <person name="Park H.-S."/>
            <person name="Perrone G."/>
            <person name="Piumi F."/>
            <person name="Punt P.J."/>
            <person name="Ram A.F."/>
            <person name="Ramon A."/>
            <person name="Rauscher S."/>
            <person name="Record E."/>
            <person name="Riano-Pachon D.M."/>
            <person name="Robert V."/>
            <person name="Roehrig J."/>
            <person name="Ruller R."/>
            <person name="Salamov A."/>
            <person name="Salih N.S."/>
            <person name="Samson R.A."/>
            <person name="Sandor E."/>
            <person name="Sanguinetti M."/>
            <person name="Schuetze T."/>
            <person name="Sepcic K."/>
            <person name="Shelest E."/>
            <person name="Sherlock G."/>
            <person name="Sophianopoulou V."/>
            <person name="Squina F.M."/>
            <person name="Sun H."/>
            <person name="Susca A."/>
            <person name="Todd R.B."/>
            <person name="Tsang A."/>
            <person name="Unkles S.E."/>
            <person name="van de Wiele N."/>
            <person name="van Rossen-Uffink D."/>
            <person name="Oliveira J.V."/>
            <person name="Vesth T.C."/>
            <person name="Visser J."/>
            <person name="Yu J.-H."/>
            <person name="Zhou M."/>
            <person name="Andersen M.R."/>
            <person name="Archer D.B."/>
            <person name="Baker S.E."/>
            <person name="Benoit I."/>
            <person name="Brakhage A.A."/>
            <person name="Braus G.H."/>
            <person name="Fischer R."/>
            <person name="Frisvad J.C."/>
            <person name="Goldman G.H."/>
            <person name="Houbraken J."/>
            <person name="Oakley B."/>
            <person name="Pocsi I."/>
            <person name="Scazzocchio C."/>
            <person name="Seiboth B."/>
            <person name="vanKuyk P.A."/>
            <person name="Wortman J."/>
            <person name="Dyer P.S."/>
            <person name="Grigoriev I.V."/>
        </authorList>
    </citation>
    <scope>NUCLEOTIDE SEQUENCE [LARGE SCALE GENOMIC DNA]</scope>
    <source>
        <strain evidence="9">CBS 101740 / IMI 381727 / IBT 21946</strain>
    </source>
</reference>
<keyword evidence="2 6" id="KW-0812">Transmembrane</keyword>
<evidence type="ECO:0000256" key="3">
    <source>
        <dbReference type="ARBA" id="ARBA00022989"/>
    </source>
</evidence>
<dbReference type="GO" id="GO:0016020">
    <property type="term" value="C:membrane"/>
    <property type="evidence" value="ECO:0007669"/>
    <property type="project" value="UniProtKB-SubCell"/>
</dbReference>
<dbReference type="EMBL" id="KV878680">
    <property type="protein sequence ID" value="OJJ75777.1"/>
    <property type="molecule type" value="Genomic_DNA"/>
</dbReference>
<dbReference type="GeneID" id="93576353"/>
<dbReference type="STRING" id="767769.A0A1L9UVS7"/>
<organism evidence="8 9">
    <name type="scientific">Aspergillus brasiliensis (strain CBS 101740 / IMI 381727 / IBT 21946)</name>
    <dbReference type="NCBI Taxonomy" id="767769"/>
    <lineage>
        <taxon>Eukaryota</taxon>
        <taxon>Fungi</taxon>
        <taxon>Dikarya</taxon>
        <taxon>Ascomycota</taxon>
        <taxon>Pezizomycotina</taxon>
        <taxon>Eurotiomycetes</taxon>
        <taxon>Eurotiomycetidae</taxon>
        <taxon>Eurotiales</taxon>
        <taxon>Aspergillaceae</taxon>
        <taxon>Aspergillus</taxon>
        <taxon>Aspergillus subgen. Circumdati</taxon>
    </lineage>
</organism>
<dbReference type="Proteomes" id="UP000184499">
    <property type="component" value="Unassembled WGS sequence"/>
</dbReference>
<keyword evidence="9" id="KW-1185">Reference proteome</keyword>
<evidence type="ECO:0000256" key="5">
    <source>
        <dbReference type="ARBA" id="ARBA00038359"/>
    </source>
</evidence>
<name>A0A1L9UVS7_ASPBC</name>
<feature type="transmembrane region" description="Helical" evidence="6">
    <location>
        <begin position="17"/>
        <end position="39"/>
    </location>
</feature>
<dbReference type="OMA" id="KSARYAC"/>
<feature type="transmembrane region" description="Helical" evidence="6">
    <location>
        <begin position="133"/>
        <end position="161"/>
    </location>
</feature>
<dbReference type="InterPro" id="IPR049326">
    <property type="entry name" value="Rhodopsin_dom_fungi"/>
</dbReference>
<evidence type="ECO:0000256" key="6">
    <source>
        <dbReference type="SAM" id="Phobius"/>
    </source>
</evidence>
<feature type="transmembrane region" description="Helical" evidence="6">
    <location>
        <begin position="98"/>
        <end position="121"/>
    </location>
</feature>
<proteinExistence type="inferred from homology"/>
<dbReference type="Pfam" id="PF20684">
    <property type="entry name" value="Fung_rhodopsin"/>
    <property type="match status" value="1"/>
</dbReference>
<dbReference type="OrthoDB" id="5329176at2759"/>
<feature type="transmembrane region" description="Helical" evidence="6">
    <location>
        <begin position="214"/>
        <end position="235"/>
    </location>
</feature>
<evidence type="ECO:0000259" key="7">
    <source>
        <dbReference type="Pfam" id="PF20684"/>
    </source>
</evidence>
<dbReference type="RefSeq" id="XP_067483024.1">
    <property type="nucleotide sequence ID" value="XM_067623865.1"/>
</dbReference>
<comment type="similarity">
    <text evidence="5">Belongs to the SAT4 family.</text>
</comment>
<keyword evidence="3 6" id="KW-1133">Transmembrane helix</keyword>
<evidence type="ECO:0000256" key="4">
    <source>
        <dbReference type="ARBA" id="ARBA00023136"/>
    </source>
</evidence>
<feature type="transmembrane region" description="Helical" evidence="6">
    <location>
        <begin position="181"/>
        <end position="202"/>
    </location>
</feature>
<keyword evidence="4 6" id="KW-0472">Membrane</keyword>
<dbReference type="InterPro" id="IPR052337">
    <property type="entry name" value="SAT4-like"/>
</dbReference>
<sequence length="358" mass="40132">MYIRREDDNPTASKQPLLYGVMILFMILSTIAIVLRFLSRRIGRIRWSRDDALIISAWVATMAFYVIMLVDVRYGGTGLHVAYIMETDPTQSLVFSKLIIAVSIVWCVSTALSKLTILSLYMTLFGIHKSARYACYVTGAIVIGYSVGGFSACFAVCRPLKALWDPSVHGTCFDLNMLLRWIRLPNILSDIFIMIIPIPYVLKLQVTGRVRIGLFVTFLCGSVGFIFGVICWSEYLKTDAVADKTWSAIYIFVWSVVEAGMYFIATCFLAYQPLVNRIWSRLSSRVAASKNGKSVSQPENTSNRSNTRYAFSRSPTRYAEITKEQSFSVSVGDPEDSIGLVPVTHTLPEPQVGSRLPR</sequence>
<dbReference type="PANTHER" id="PTHR33048">
    <property type="entry name" value="PTH11-LIKE INTEGRAL MEMBRANE PROTEIN (AFU_ORTHOLOGUE AFUA_5G11245)"/>
    <property type="match status" value="1"/>
</dbReference>
<evidence type="ECO:0000256" key="1">
    <source>
        <dbReference type="ARBA" id="ARBA00004141"/>
    </source>
</evidence>
<evidence type="ECO:0000313" key="9">
    <source>
        <dbReference type="Proteomes" id="UP000184499"/>
    </source>
</evidence>
<accession>A0A1L9UVS7</accession>
<dbReference type="VEuPathDB" id="FungiDB:ASPBRDRAFT_38076"/>
<dbReference type="PANTHER" id="PTHR33048:SF156">
    <property type="entry name" value="INTEGRAL MEMBRANE PROTEIN"/>
    <property type="match status" value="1"/>
</dbReference>
<evidence type="ECO:0000256" key="2">
    <source>
        <dbReference type="ARBA" id="ARBA00022692"/>
    </source>
</evidence>